<evidence type="ECO:0000256" key="9">
    <source>
        <dbReference type="HAMAP-Rule" id="MF_00422"/>
    </source>
</evidence>
<dbReference type="GO" id="GO:0006605">
    <property type="term" value="P:protein targeting"/>
    <property type="evidence" value="ECO:0007669"/>
    <property type="project" value="UniProtKB-UniRule"/>
</dbReference>
<evidence type="ECO:0000256" key="6">
    <source>
        <dbReference type="ARBA" id="ARBA00022989"/>
    </source>
</evidence>
<feature type="transmembrane region" description="Helical" evidence="9">
    <location>
        <begin position="80"/>
        <end position="100"/>
    </location>
</feature>
<reference evidence="10 11" key="1">
    <citation type="submission" date="2021-03" db="EMBL/GenBank/DDBJ databases">
        <authorList>
            <person name="Shang D.-D."/>
            <person name="Du Z.-J."/>
            <person name="Chen G.-J."/>
        </authorList>
    </citation>
    <scope>NUCLEOTIDE SEQUENCE [LARGE SCALE GENOMIC DNA]</scope>
    <source>
        <strain evidence="10 11">F2608</strain>
    </source>
</reference>
<dbReference type="GO" id="GO:0065002">
    <property type="term" value="P:intracellular protein transmembrane transport"/>
    <property type="evidence" value="ECO:0007669"/>
    <property type="project" value="UniProtKB-UniRule"/>
</dbReference>
<keyword evidence="4 9" id="KW-0812">Transmembrane</keyword>
<dbReference type="InterPro" id="IPR005807">
    <property type="entry name" value="SecE_bac"/>
</dbReference>
<evidence type="ECO:0000256" key="4">
    <source>
        <dbReference type="ARBA" id="ARBA00022692"/>
    </source>
</evidence>
<dbReference type="GO" id="GO:0008320">
    <property type="term" value="F:protein transmembrane transporter activity"/>
    <property type="evidence" value="ECO:0007669"/>
    <property type="project" value="UniProtKB-UniRule"/>
</dbReference>
<evidence type="ECO:0000256" key="8">
    <source>
        <dbReference type="ARBA" id="ARBA00023136"/>
    </source>
</evidence>
<dbReference type="AlphaFoldDB" id="A0AAW4IYD6"/>
<organism evidence="10 11">
    <name type="scientific">Psychrobacter halodurans</name>
    <dbReference type="NCBI Taxonomy" id="2818439"/>
    <lineage>
        <taxon>Bacteria</taxon>
        <taxon>Pseudomonadati</taxon>
        <taxon>Pseudomonadota</taxon>
        <taxon>Gammaproteobacteria</taxon>
        <taxon>Moraxellales</taxon>
        <taxon>Moraxellaceae</taxon>
        <taxon>Psychrobacter</taxon>
    </lineage>
</organism>
<protein>
    <recommendedName>
        <fullName evidence="9">Protein translocase subunit SecE</fullName>
    </recommendedName>
</protein>
<feature type="transmembrane region" description="Helical" evidence="9">
    <location>
        <begin position="49"/>
        <end position="68"/>
    </location>
</feature>
<dbReference type="InterPro" id="IPR001901">
    <property type="entry name" value="Translocase_SecE/Sec61-g"/>
</dbReference>
<keyword evidence="8 9" id="KW-0472">Membrane</keyword>
<evidence type="ECO:0000256" key="2">
    <source>
        <dbReference type="ARBA" id="ARBA00022448"/>
    </source>
</evidence>
<name>A0AAW4IYD6_9GAMM</name>
<evidence type="ECO:0000313" key="10">
    <source>
        <dbReference type="EMBL" id="MBO1517620.1"/>
    </source>
</evidence>
<dbReference type="PANTHER" id="PTHR33910">
    <property type="entry name" value="PROTEIN TRANSLOCASE SUBUNIT SECE"/>
    <property type="match status" value="1"/>
</dbReference>
<dbReference type="GO" id="GO:0009306">
    <property type="term" value="P:protein secretion"/>
    <property type="evidence" value="ECO:0007669"/>
    <property type="project" value="UniProtKB-UniRule"/>
</dbReference>
<comment type="caution">
    <text evidence="9">Lacks conserved residue(s) required for the propagation of feature annotation.</text>
</comment>
<evidence type="ECO:0000313" key="11">
    <source>
        <dbReference type="Proteomes" id="UP000664161"/>
    </source>
</evidence>
<dbReference type="GO" id="GO:0005886">
    <property type="term" value="C:plasma membrane"/>
    <property type="evidence" value="ECO:0007669"/>
    <property type="project" value="UniProtKB-UniRule"/>
</dbReference>
<dbReference type="GO" id="GO:0043952">
    <property type="term" value="P:protein transport by the Sec complex"/>
    <property type="evidence" value="ECO:0007669"/>
    <property type="project" value="UniProtKB-UniRule"/>
</dbReference>
<comment type="subcellular location">
    <subcellularLocation>
        <location evidence="1">Membrane</location>
    </subcellularLocation>
</comment>
<keyword evidence="11" id="KW-1185">Reference proteome</keyword>
<dbReference type="EMBL" id="JAGBKN010000023">
    <property type="protein sequence ID" value="MBO1517620.1"/>
    <property type="molecule type" value="Genomic_DNA"/>
</dbReference>
<sequence length="162" mass="17947">MSNNQDNLENKLSDAKATASSMLTKGKHVSAGNKTTAVEVAKTGSIKDLILWLVAAVVLIAATLVNQYLPGYWQPANDVWVRIGIIVALVVVALVCLALTHQGRAFKILLKDAAVELRRVTWPSKDETFQYTWQVLVVIAIVGFFIWLLDNFFNWFVGIFIG</sequence>
<dbReference type="Gene3D" id="1.20.5.1030">
    <property type="entry name" value="Preprotein translocase secy subunit"/>
    <property type="match status" value="1"/>
</dbReference>
<evidence type="ECO:0000256" key="3">
    <source>
        <dbReference type="ARBA" id="ARBA00022475"/>
    </source>
</evidence>
<keyword evidence="7 9" id="KW-0811">Translocation</keyword>
<proteinExistence type="inferred from homology"/>
<comment type="similarity">
    <text evidence="9">Belongs to the SecE/SEC61-gamma family.</text>
</comment>
<comment type="caution">
    <text evidence="10">The sequence shown here is derived from an EMBL/GenBank/DDBJ whole genome shotgun (WGS) entry which is preliminary data.</text>
</comment>
<dbReference type="PANTHER" id="PTHR33910:SF1">
    <property type="entry name" value="PROTEIN TRANSLOCASE SUBUNIT SECE"/>
    <property type="match status" value="1"/>
</dbReference>
<evidence type="ECO:0000256" key="7">
    <source>
        <dbReference type="ARBA" id="ARBA00023010"/>
    </source>
</evidence>
<dbReference type="InterPro" id="IPR038379">
    <property type="entry name" value="SecE_sf"/>
</dbReference>
<dbReference type="Proteomes" id="UP000664161">
    <property type="component" value="Unassembled WGS sequence"/>
</dbReference>
<dbReference type="RefSeq" id="WP_100750084.1">
    <property type="nucleotide sequence ID" value="NZ_JAGBKN010000023.1"/>
</dbReference>
<dbReference type="PROSITE" id="PS01067">
    <property type="entry name" value="SECE_SEC61G"/>
    <property type="match status" value="1"/>
</dbReference>
<keyword evidence="3 9" id="KW-1003">Cell membrane</keyword>
<keyword evidence="2 9" id="KW-0813">Transport</keyword>
<dbReference type="Pfam" id="PF00584">
    <property type="entry name" value="SecE"/>
    <property type="match status" value="1"/>
</dbReference>
<dbReference type="PRINTS" id="PR01650">
    <property type="entry name" value="SECETRNLCASE"/>
</dbReference>
<comment type="subunit">
    <text evidence="9">Component of the Sec protein translocase complex. Heterotrimer consisting of SecY, SecE and SecG subunits. The heterotrimers can form oligomers, although 1 heterotrimer is thought to be able to translocate proteins. Interacts with the ribosome. Interacts with SecDF, and other proteins may be involved. Interacts with SecA.</text>
</comment>
<evidence type="ECO:0000256" key="1">
    <source>
        <dbReference type="ARBA" id="ARBA00004370"/>
    </source>
</evidence>
<dbReference type="NCBIfam" id="TIGR00964">
    <property type="entry name" value="secE_bact"/>
    <property type="match status" value="1"/>
</dbReference>
<accession>A0AAW4IYD6</accession>
<gene>
    <name evidence="9 10" type="primary">secE</name>
    <name evidence="10" type="ORF">J3491_09775</name>
</gene>
<keyword evidence="5 9" id="KW-0653">Protein transport</keyword>
<evidence type="ECO:0000256" key="5">
    <source>
        <dbReference type="ARBA" id="ARBA00022927"/>
    </source>
</evidence>
<comment type="function">
    <text evidence="9">Essential subunit of the Sec protein translocation channel SecYEG. Clamps together the 2 halves of SecY. May contact the channel plug during translocation.</text>
</comment>
<dbReference type="HAMAP" id="MF_00422">
    <property type="entry name" value="SecE"/>
    <property type="match status" value="1"/>
</dbReference>
<dbReference type="GeneID" id="303306213"/>
<keyword evidence="6 9" id="KW-1133">Transmembrane helix</keyword>
<dbReference type="NCBIfam" id="NF004373">
    <property type="entry name" value="PRK05740.1-3"/>
    <property type="match status" value="1"/>
</dbReference>
<feature type="transmembrane region" description="Helical" evidence="9">
    <location>
        <begin position="131"/>
        <end position="149"/>
    </location>
</feature>